<evidence type="ECO:0000313" key="12">
    <source>
        <dbReference type="Proteomes" id="UP000761534"/>
    </source>
</evidence>
<dbReference type="GO" id="GO:0016020">
    <property type="term" value="C:membrane"/>
    <property type="evidence" value="ECO:0007669"/>
    <property type="project" value="UniProtKB-SubCell"/>
</dbReference>
<dbReference type="PANTHER" id="PTHR45931:SF3">
    <property type="entry name" value="RING ZINC FINGER-CONTAINING PROTEIN"/>
    <property type="match status" value="1"/>
</dbReference>
<keyword evidence="12" id="KW-1185">Reference proteome</keyword>
<dbReference type="SMART" id="SM00184">
    <property type="entry name" value="RING"/>
    <property type="match status" value="1"/>
</dbReference>
<dbReference type="PANTHER" id="PTHR45931">
    <property type="entry name" value="SI:CH211-59O9.10"/>
    <property type="match status" value="1"/>
</dbReference>
<dbReference type="GO" id="GO:0006511">
    <property type="term" value="P:ubiquitin-dependent protein catabolic process"/>
    <property type="evidence" value="ECO:0007669"/>
    <property type="project" value="TreeGrafter"/>
</dbReference>
<proteinExistence type="predicted"/>
<keyword evidence="7 9" id="KW-0472">Membrane</keyword>
<dbReference type="GO" id="GO:0005634">
    <property type="term" value="C:nucleus"/>
    <property type="evidence" value="ECO:0007669"/>
    <property type="project" value="TreeGrafter"/>
</dbReference>
<name>A0A642V1J4_9ASCO</name>
<organism evidence="11 12">
    <name type="scientific">Trichomonascus ciferrii</name>
    <dbReference type="NCBI Taxonomy" id="44093"/>
    <lineage>
        <taxon>Eukaryota</taxon>
        <taxon>Fungi</taxon>
        <taxon>Dikarya</taxon>
        <taxon>Ascomycota</taxon>
        <taxon>Saccharomycotina</taxon>
        <taxon>Dipodascomycetes</taxon>
        <taxon>Dipodascales</taxon>
        <taxon>Trichomonascaceae</taxon>
        <taxon>Trichomonascus</taxon>
        <taxon>Trichomonascus ciferrii complex</taxon>
    </lineage>
</organism>
<dbReference type="AlphaFoldDB" id="A0A642V1J4"/>
<comment type="caution">
    <text evidence="11">The sequence shown here is derived from an EMBL/GenBank/DDBJ whole genome shotgun (WGS) entry which is preliminary data.</text>
</comment>
<dbReference type="InterPro" id="IPR001841">
    <property type="entry name" value="Znf_RING"/>
</dbReference>
<evidence type="ECO:0000256" key="4">
    <source>
        <dbReference type="ARBA" id="ARBA00022771"/>
    </source>
</evidence>
<evidence type="ECO:0000313" key="11">
    <source>
        <dbReference type="EMBL" id="KAA8910065.1"/>
    </source>
</evidence>
<keyword evidence="5" id="KW-0862">Zinc</keyword>
<dbReference type="Proteomes" id="UP000761534">
    <property type="component" value="Unassembled WGS sequence"/>
</dbReference>
<dbReference type="PROSITE" id="PS50089">
    <property type="entry name" value="ZF_RING_2"/>
    <property type="match status" value="1"/>
</dbReference>
<protein>
    <recommendedName>
        <fullName evidence="10">RING-type domain-containing protein</fullName>
    </recommendedName>
</protein>
<gene>
    <name evidence="11" type="ORF">TRICI_004271</name>
</gene>
<comment type="subcellular location">
    <subcellularLocation>
        <location evidence="1">Membrane</location>
    </subcellularLocation>
</comment>
<accession>A0A642V1J4</accession>
<sequence length="346" mass="38357">MPAVWDEGEDRYSVRQILLKVGWSFVAVAGVVFVWLGVELLLHSGGFRGESEVSQMPILMPMSATVYCPELNETLLARPATFGPVIPRRSYGEDGEPVEGYAGPIKVVRSLGCNIDDDYEDLRGRIAVVRRGGCGFYEKVLVLQDWGAKAVIVGDDRPHKGLVTMFTKEDVDLSRIPAVFVSYDSYETLSMVSTVVMATTSDSSPIADTLIFLLVSPLCSLSIIYGMLLFHRRYKILKERAPKSLVDRLPTRIWNGNHVISQGKGGAAGDSKVWASSGECIICLEDFIIGVSRVMRLPCDHEFHADCISRWLVSRKKTCPICKQDVTKISETSPLIKRRQPRRSGG</sequence>
<evidence type="ECO:0000259" key="10">
    <source>
        <dbReference type="PROSITE" id="PS50089"/>
    </source>
</evidence>
<evidence type="ECO:0000256" key="1">
    <source>
        <dbReference type="ARBA" id="ARBA00004370"/>
    </source>
</evidence>
<dbReference type="Gene3D" id="3.50.30.30">
    <property type="match status" value="1"/>
</dbReference>
<feature type="transmembrane region" description="Helical" evidence="9">
    <location>
        <begin position="21"/>
        <end position="42"/>
    </location>
</feature>
<dbReference type="Gene3D" id="3.30.40.10">
    <property type="entry name" value="Zinc/RING finger domain, C3HC4 (zinc finger)"/>
    <property type="match status" value="1"/>
</dbReference>
<evidence type="ECO:0000256" key="8">
    <source>
        <dbReference type="PROSITE-ProRule" id="PRU00175"/>
    </source>
</evidence>
<dbReference type="EMBL" id="SWFS01000327">
    <property type="protein sequence ID" value="KAA8910065.1"/>
    <property type="molecule type" value="Genomic_DNA"/>
</dbReference>
<dbReference type="VEuPathDB" id="FungiDB:TRICI_004271"/>
<dbReference type="GO" id="GO:0061630">
    <property type="term" value="F:ubiquitin protein ligase activity"/>
    <property type="evidence" value="ECO:0007669"/>
    <property type="project" value="TreeGrafter"/>
</dbReference>
<feature type="domain" description="RING-type" evidence="10">
    <location>
        <begin position="280"/>
        <end position="323"/>
    </location>
</feature>
<keyword evidence="6 9" id="KW-1133">Transmembrane helix</keyword>
<keyword evidence="4 8" id="KW-0863">Zinc-finger</keyword>
<dbReference type="Pfam" id="PF13639">
    <property type="entry name" value="zf-RING_2"/>
    <property type="match status" value="1"/>
</dbReference>
<dbReference type="InterPro" id="IPR003137">
    <property type="entry name" value="PA_domain"/>
</dbReference>
<dbReference type="InterPro" id="IPR046450">
    <property type="entry name" value="PA_dom_sf"/>
</dbReference>
<dbReference type="SUPFAM" id="SSF57850">
    <property type="entry name" value="RING/U-box"/>
    <property type="match status" value="1"/>
</dbReference>
<evidence type="ECO:0000256" key="3">
    <source>
        <dbReference type="ARBA" id="ARBA00022723"/>
    </source>
</evidence>
<evidence type="ECO:0000256" key="9">
    <source>
        <dbReference type="SAM" id="Phobius"/>
    </source>
</evidence>
<reference evidence="11" key="1">
    <citation type="journal article" date="2019" name="G3 (Bethesda)">
        <title>Genome Assemblies of Two Rare Opportunistic Yeast Pathogens: Diutina rugosa (syn. Candida rugosa) and Trichomonascus ciferrii (syn. Candida ciferrii).</title>
        <authorList>
            <person name="Mixao V."/>
            <person name="Saus E."/>
            <person name="Hansen A.P."/>
            <person name="Lass-Florl C."/>
            <person name="Gabaldon T."/>
        </authorList>
    </citation>
    <scope>NUCLEOTIDE SEQUENCE</scope>
    <source>
        <strain evidence="11">CBS 4856</strain>
    </source>
</reference>
<dbReference type="OrthoDB" id="8062037at2759"/>
<evidence type="ECO:0000256" key="6">
    <source>
        <dbReference type="ARBA" id="ARBA00022989"/>
    </source>
</evidence>
<dbReference type="Pfam" id="PF02225">
    <property type="entry name" value="PA"/>
    <property type="match status" value="1"/>
</dbReference>
<keyword evidence="2 9" id="KW-0812">Transmembrane</keyword>
<evidence type="ECO:0000256" key="2">
    <source>
        <dbReference type="ARBA" id="ARBA00022692"/>
    </source>
</evidence>
<dbReference type="InterPro" id="IPR013083">
    <property type="entry name" value="Znf_RING/FYVE/PHD"/>
</dbReference>
<dbReference type="GO" id="GO:0008270">
    <property type="term" value="F:zinc ion binding"/>
    <property type="evidence" value="ECO:0007669"/>
    <property type="project" value="UniProtKB-KW"/>
</dbReference>
<dbReference type="InterPro" id="IPR051834">
    <property type="entry name" value="RING_finger_E3_ligase"/>
</dbReference>
<keyword evidence="3" id="KW-0479">Metal-binding</keyword>
<dbReference type="SUPFAM" id="SSF52025">
    <property type="entry name" value="PA domain"/>
    <property type="match status" value="1"/>
</dbReference>
<feature type="transmembrane region" description="Helical" evidence="9">
    <location>
        <begin position="210"/>
        <end position="230"/>
    </location>
</feature>
<evidence type="ECO:0000256" key="7">
    <source>
        <dbReference type="ARBA" id="ARBA00023136"/>
    </source>
</evidence>
<evidence type="ECO:0000256" key="5">
    <source>
        <dbReference type="ARBA" id="ARBA00022833"/>
    </source>
</evidence>